<dbReference type="EMBL" id="JARFYN010000056">
    <property type="protein sequence ID" value="MDL2409680.1"/>
    <property type="molecule type" value="Genomic_DNA"/>
</dbReference>
<proteinExistence type="predicted"/>
<evidence type="ECO:0000313" key="2">
    <source>
        <dbReference type="Proteomes" id="UP001172630"/>
    </source>
</evidence>
<name>A0ABT7KM20_9HYPH</name>
<organism evidence="1 2">
    <name type="scientific">Rhizobium calliandrae</name>
    <dbReference type="NCBI Taxonomy" id="1312182"/>
    <lineage>
        <taxon>Bacteria</taxon>
        <taxon>Pseudomonadati</taxon>
        <taxon>Pseudomonadota</taxon>
        <taxon>Alphaproteobacteria</taxon>
        <taxon>Hyphomicrobiales</taxon>
        <taxon>Rhizobiaceae</taxon>
        <taxon>Rhizobium/Agrobacterium group</taxon>
        <taxon>Rhizobium</taxon>
    </lineage>
</organism>
<sequence>MNSLNVSNPRAFAARTTVDGETPQTLANPLYREGQLPASFCWVFDRVSNGKPGEIYIEQLQASRQAQSRGKAGKSLRRRQERVRTIERVLEEHRERLRR</sequence>
<comment type="caution">
    <text evidence="1">The sequence shown here is derived from an EMBL/GenBank/DDBJ whole genome shotgun (WGS) entry which is preliminary data.</text>
</comment>
<evidence type="ECO:0000313" key="1">
    <source>
        <dbReference type="EMBL" id="MDL2409680.1"/>
    </source>
</evidence>
<dbReference type="RefSeq" id="WP_285883278.1">
    <property type="nucleotide sequence ID" value="NZ_JARFYN010000056.1"/>
</dbReference>
<keyword evidence="2" id="KW-1185">Reference proteome</keyword>
<dbReference type="Proteomes" id="UP001172630">
    <property type="component" value="Unassembled WGS sequence"/>
</dbReference>
<accession>A0ABT7KM20</accession>
<reference evidence="1" key="1">
    <citation type="submission" date="2023-06" db="EMBL/GenBank/DDBJ databases">
        <title>Phylogenetic Diversity of Rhizobium strains.</title>
        <authorList>
            <person name="Moura F.T."/>
            <person name="Helene L.C.F."/>
            <person name="Hungria M."/>
        </authorList>
    </citation>
    <scope>NUCLEOTIDE SEQUENCE</scope>
    <source>
        <strain evidence="1">CCGE524</strain>
    </source>
</reference>
<gene>
    <name evidence="1" type="ORF">PY650_29465</name>
</gene>
<protein>
    <submittedName>
        <fullName evidence="1">Uncharacterized protein</fullName>
    </submittedName>
</protein>